<organism evidence="1 2">
    <name type="scientific">Domibacillus epiphyticus</name>
    <dbReference type="NCBI Taxonomy" id="1714355"/>
    <lineage>
        <taxon>Bacteria</taxon>
        <taxon>Bacillati</taxon>
        <taxon>Bacillota</taxon>
        <taxon>Bacilli</taxon>
        <taxon>Bacillales</taxon>
        <taxon>Bacillaceae</taxon>
        <taxon>Domibacillus</taxon>
    </lineage>
</organism>
<reference evidence="1 2" key="1">
    <citation type="submission" date="2016-12" db="EMBL/GenBank/DDBJ databases">
        <title>Domibacillus sp. SAB 38T whole genome sequencing.</title>
        <authorList>
            <person name="Verma A."/>
            <person name="Ojha A.K."/>
            <person name="Krishnamurthi S."/>
        </authorList>
    </citation>
    <scope>NUCLEOTIDE SEQUENCE [LARGE SCALE GENOMIC DNA]</scope>
    <source>
        <strain evidence="1 2">SAB 38</strain>
    </source>
</reference>
<dbReference type="InterPro" id="IPR025906">
    <property type="entry name" value="YjfB_motility"/>
</dbReference>
<dbReference type="AlphaFoldDB" id="A0A1V2A569"/>
<proteinExistence type="predicted"/>
<dbReference type="Pfam" id="PF14070">
    <property type="entry name" value="YjfB_motility"/>
    <property type="match status" value="1"/>
</dbReference>
<protein>
    <recommendedName>
        <fullName evidence="3">Motility protein</fullName>
    </recommendedName>
</protein>
<evidence type="ECO:0008006" key="3">
    <source>
        <dbReference type="Google" id="ProtNLM"/>
    </source>
</evidence>
<evidence type="ECO:0000313" key="2">
    <source>
        <dbReference type="Proteomes" id="UP000188613"/>
    </source>
</evidence>
<dbReference type="EMBL" id="MSFI01000024">
    <property type="protein sequence ID" value="OMP66161.1"/>
    <property type="molecule type" value="Genomic_DNA"/>
</dbReference>
<dbReference type="Proteomes" id="UP000188613">
    <property type="component" value="Unassembled WGS sequence"/>
</dbReference>
<dbReference type="RefSeq" id="WP_076767204.1">
    <property type="nucleotide sequence ID" value="NZ_MSFI01000024.1"/>
</dbReference>
<dbReference type="OrthoDB" id="1924973at2"/>
<comment type="caution">
    <text evidence="1">The sequence shown here is derived from an EMBL/GenBank/DDBJ whole genome shotgun (WGS) entry which is preliminary data.</text>
</comment>
<keyword evidence="2" id="KW-1185">Reference proteome</keyword>
<evidence type="ECO:0000313" key="1">
    <source>
        <dbReference type="EMBL" id="OMP66161.1"/>
    </source>
</evidence>
<sequence length="61" mass="6641">MELELTYSFGNAQASFAQKVNLALTKKVLDTAELKGDQMVEMLKTSQAPHPTLGMSIDLKG</sequence>
<accession>A0A1V2A569</accession>
<name>A0A1V2A569_9BACI</name>
<gene>
    <name evidence="1" type="ORF">BTO28_13650</name>
</gene>